<dbReference type="Proteomes" id="UP000004097">
    <property type="component" value="Unassembled WGS sequence"/>
</dbReference>
<organism evidence="1 2">
    <name type="scientific">Solobacterium moorei F0204</name>
    <dbReference type="NCBI Taxonomy" id="706433"/>
    <lineage>
        <taxon>Bacteria</taxon>
        <taxon>Bacillati</taxon>
        <taxon>Bacillota</taxon>
        <taxon>Erysipelotrichia</taxon>
        <taxon>Erysipelotrichales</taxon>
        <taxon>Erysipelotrichaceae</taxon>
        <taxon>Solobacterium</taxon>
    </lineage>
</organism>
<keyword evidence="2" id="KW-1185">Reference proteome</keyword>
<evidence type="ECO:0000313" key="2">
    <source>
        <dbReference type="Proteomes" id="UP000004097"/>
    </source>
</evidence>
<comment type="caution">
    <text evidence="1">The sequence shown here is derived from an EMBL/GenBank/DDBJ whole genome shotgun (WGS) entry which is preliminary data.</text>
</comment>
<accession>E7MKZ7</accession>
<sequence>MEGGKGMKNLVFREDILAWNYMLEDARKLAEERNVKFTKRYIRIGIGMPESTFGKYCAGEGLRTNFRYYMKYCKLMKRDPVEFFENLIKKILQDREEHPELYDY</sequence>
<protein>
    <recommendedName>
        <fullName evidence="3">HTH cro/C1-type domain-containing protein</fullName>
    </recommendedName>
</protein>
<dbReference type="STRING" id="706433.HMPREF9430_00193"/>
<dbReference type="HOGENOM" id="CLU_2248343_0_0_9"/>
<evidence type="ECO:0000313" key="1">
    <source>
        <dbReference type="EMBL" id="EFW25422.1"/>
    </source>
</evidence>
<name>E7MKZ7_9FIRM</name>
<reference evidence="1 2" key="1">
    <citation type="submission" date="2010-08" db="EMBL/GenBank/DDBJ databases">
        <authorList>
            <person name="Weinstock G."/>
            <person name="Sodergren E."/>
            <person name="Clifton S."/>
            <person name="Fulton L."/>
            <person name="Fulton B."/>
            <person name="Courtney L."/>
            <person name="Fronick C."/>
            <person name="Harrison M."/>
            <person name="Strong C."/>
            <person name="Farmer C."/>
            <person name="Delahaunty K."/>
            <person name="Markovic C."/>
            <person name="Hall O."/>
            <person name="Minx P."/>
            <person name="Tomlinson C."/>
            <person name="Mitreva M."/>
            <person name="Hou S."/>
            <person name="Chen J."/>
            <person name="Wollam A."/>
            <person name="Pepin K.H."/>
            <person name="Johnson M."/>
            <person name="Bhonagiri V."/>
            <person name="Zhang X."/>
            <person name="Suruliraj S."/>
            <person name="Warren W."/>
            <person name="Chinwalla A."/>
            <person name="Mardis E.R."/>
            <person name="Wilson R.K."/>
        </authorList>
    </citation>
    <scope>NUCLEOTIDE SEQUENCE [LARGE SCALE GENOMIC DNA]</scope>
    <source>
        <strain evidence="1 2">F0204</strain>
    </source>
</reference>
<evidence type="ECO:0008006" key="3">
    <source>
        <dbReference type="Google" id="ProtNLM"/>
    </source>
</evidence>
<dbReference type="AlphaFoldDB" id="E7MKZ7"/>
<gene>
    <name evidence="1" type="ORF">HMPREF9430_00193</name>
</gene>
<proteinExistence type="predicted"/>
<dbReference type="EMBL" id="AECQ01000003">
    <property type="protein sequence ID" value="EFW25422.1"/>
    <property type="molecule type" value="Genomic_DNA"/>
</dbReference>